<evidence type="ECO:0000256" key="9">
    <source>
        <dbReference type="ARBA" id="ARBA00023136"/>
    </source>
</evidence>
<comment type="subcellular location">
    <subcellularLocation>
        <location evidence="1 10">Mitochondrion inner membrane</location>
    </subcellularLocation>
</comment>
<evidence type="ECO:0000256" key="8">
    <source>
        <dbReference type="ARBA" id="ARBA00023128"/>
    </source>
</evidence>
<dbReference type="InterPro" id="IPR036228">
    <property type="entry name" value="ATP_synth_F0_dsu_sf_mt"/>
</dbReference>
<feature type="coiled-coil region" evidence="11">
    <location>
        <begin position="83"/>
        <end position="125"/>
    </location>
</feature>
<evidence type="ECO:0000313" key="12">
    <source>
        <dbReference type="Proteomes" id="UP000694865"/>
    </source>
</evidence>
<sequence length="160" mass="18772">MAARRVGQKFVDFAAFAERVPPNQRAQFLALKSKSEAIKAKFTALPEKPKAIDWAYYRKRVPVAGLVDKFEKQYSAVNVPYPKDTATAAVEEQEKQMDKLAADFKVESEKRIAEYEKELAQWTTMIPFEDMTKEEFAETFPETLEQRKKYPHWPHYPYWE</sequence>
<keyword evidence="11" id="KW-0175">Coiled coil</keyword>
<proteinExistence type="inferred from homology"/>
<evidence type="ECO:0000256" key="1">
    <source>
        <dbReference type="ARBA" id="ARBA00004273"/>
    </source>
</evidence>
<keyword evidence="5 10" id="KW-0375">Hydrogen ion transport</keyword>
<evidence type="ECO:0000256" key="4">
    <source>
        <dbReference type="ARBA" id="ARBA00022547"/>
    </source>
</evidence>
<evidence type="ECO:0000256" key="6">
    <source>
        <dbReference type="ARBA" id="ARBA00022792"/>
    </source>
</evidence>
<evidence type="ECO:0000313" key="13">
    <source>
        <dbReference type="RefSeq" id="XP_002739965.1"/>
    </source>
</evidence>
<reference evidence="13" key="1">
    <citation type="submission" date="2025-08" db="UniProtKB">
        <authorList>
            <consortium name="RefSeq"/>
        </authorList>
    </citation>
    <scope>IDENTIFICATION</scope>
    <source>
        <tissue evidence="13">Testes</tissue>
    </source>
</reference>
<keyword evidence="3 10" id="KW-0813">Transport</keyword>
<evidence type="ECO:0000256" key="11">
    <source>
        <dbReference type="SAM" id="Coils"/>
    </source>
</evidence>
<keyword evidence="9 10" id="KW-0472">Membrane</keyword>
<dbReference type="PIRSF" id="PIRSF005514">
    <property type="entry name" value="ATPase_F0_D_mt"/>
    <property type="match status" value="1"/>
</dbReference>
<dbReference type="GeneID" id="100373937"/>
<dbReference type="RefSeq" id="XP_002739965.1">
    <property type="nucleotide sequence ID" value="XM_002739919.2"/>
</dbReference>
<keyword evidence="7 10" id="KW-0406">Ion transport</keyword>
<dbReference type="PANTHER" id="PTHR12700">
    <property type="entry name" value="ATP SYNTHASE SUBUNIT D, MITOCHONDRIAL"/>
    <property type="match status" value="1"/>
</dbReference>
<evidence type="ECO:0000256" key="10">
    <source>
        <dbReference type="PIRNR" id="PIRNR005514"/>
    </source>
</evidence>
<keyword evidence="4" id="KW-0138">CF(0)</keyword>
<protein>
    <recommendedName>
        <fullName evidence="10">ATP synthase subunit d, mitochondrial</fullName>
    </recommendedName>
</protein>
<accession>A0ABM0GY61</accession>
<comment type="function">
    <text evidence="10">Mitochondrial membrane ATP synthase (F(1)F(0) ATP synthase or Complex V) produces ATP from ADP in the presence of a proton gradient across the membrane which is generated by electron transport complexes of the respiratory chain. F-type ATPases consist of two structural domains, F(1) - containing the extramembraneous catalytic core, and F(0) - containing the membrane proton channel, linked together by a central stalk and a peripheral stalk. During catalysis, ATP synthesis in the catalytic domain of F(1) is coupled via a rotary mechanism of the central stalk subunits to proton translocation.</text>
</comment>
<gene>
    <name evidence="13" type="primary">LOC100373937</name>
</gene>
<dbReference type="Gene3D" id="6.10.280.70">
    <property type="match status" value="1"/>
</dbReference>
<dbReference type="Pfam" id="PF05873">
    <property type="entry name" value="Mt_ATP-synt_D"/>
    <property type="match status" value="1"/>
</dbReference>
<dbReference type="Proteomes" id="UP000694865">
    <property type="component" value="Unplaced"/>
</dbReference>
<comment type="similarity">
    <text evidence="2 10">Belongs to the ATPase d subunit family.</text>
</comment>
<name>A0ABM0GY61_SACKO</name>
<dbReference type="SUPFAM" id="SSF161065">
    <property type="entry name" value="ATP synthase D chain-like"/>
    <property type="match status" value="1"/>
</dbReference>
<evidence type="ECO:0000256" key="3">
    <source>
        <dbReference type="ARBA" id="ARBA00022448"/>
    </source>
</evidence>
<keyword evidence="12" id="KW-1185">Reference proteome</keyword>
<evidence type="ECO:0000256" key="2">
    <source>
        <dbReference type="ARBA" id="ARBA00006842"/>
    </source>
</evidence>
<keyword evidence="8 10" id="KW-0496">Mitochondrion</keyword>
<evidence type="ECO:0000256" key="7">
    <source>
        <dbReference type="ARBA" id="ARBA00023065"/>
    </source>
</evidence>
<keyword evidence="6 10" id="KW-0999">Mitochondrion inner membrane</keyword>
<dbReference type="InterPro" id="IPR008689">
    <property type="entry name" value="ATP_synth_F0_dsu_mt"/>
</dbReference>
<evidence type="ECO:0000256" key="5">
    <source>
        <dbReference type="ARBA" id="ARBA00022781"/>
    </source>
</evidence>
<organism evidence="12 13">
    <name type="scientific">Saccoglossus kowalevskii</name>
    <name type="common">Acorn worm</name>
    <dbReference type="NCBI Taxonomy" id="10224"/>
    <lineage>
        <taxon>Eukaryota</taxon>
        <taxon>Metazoa</taxon>
        <taxon>Hemichordata</taxon>
        <taxon>Enteropneusta</taxon>
        <taxon>Harrimaniidae</taxon>
        <taxon>Saccoglossus</taxon>
    </lineage>
</organism>